<feature type="region of interest" description="Disordered" evidence="8">
    <location>
        <begin position="18"/>
        <end position="42"/>
    </location>
</feature>
<evidence type="ECO:0000256" key="1">
    <source>
        <dbReference type="ARBA" id="ARBA00008945"/>
    </source>
</evidence>
<dbReference type="PANTHER" id="PTHR48277:SF1">
    <property type="entry name" value="MITOCHONDRIAL RIBOSOMAL PROTEIN S5"/>
    <property type="match status" value="1"/>
</dbReference>
<gene>
    <name evidence="10" type="ORF">COU10_00925</name>
</gene>
<comment type="caution">
    <text evidence="10">The sequence shown here is derived from an EMBL/GenBank/DDBJ whole genome shotgun (WGS) entry which is preliminary data.</text>
</comment>
<accession>A0A2H0UNV3</accession>
<dbReference type="SUPFAM" id="SSF54768">
    <property type="entry name" value="dsRNA-binding domain-like"/>
    <property type="match status" value="1"/>
</dbReference>
<dbReference type="Proteomes" id="UP000230903">
    <property type="component" value="Unassembled WGS sequence"/>
</dbReference>
<dbReference type="Gene3D" id="3.30.160.20">
    <property type="match status" value="1"/>
</dbReference>
<feature type="domain" description="S5 DRBM" evidence="9">
    <location>
        <begin position="49"/>
        <end position="112"/>
    </location>
</feature>
<dbReference type="InterPro" id="IPR018192">
    <property type="entry name" value="Ribosomal_uS5_N_CS"/>
</dbReference>
<dbReference type="InterPro" id="IPR000851">
    <property type="entry name" value="Ribosomal_uS5"/>
</dbReference>
<evidence type="ECO:0000256" key="4">
    <source>
        <dbReference type="ARBA" id="ARBA00035255"/>
    </source>
</evidence>
<dbReference type="GO" id="GO:1990904">
    <property type="term" value="C:ribonucleoprotein complex"/>
    <property type="evidence" value="ECO:0007669"/>
    <property type="project" value="UniProtKB-UniRule"/>
</dbReference>
<dbReference type="Gene3D" id="3.30.230.10">
    <property type="match status" value="1"/>
</dbReference>
<dbReference type="PROSITE" id="PS00585">
    <property type="entry name" value="RIBOSOMAL_S5"/>
    <property type="match status" value="1"/>
</dbReference>
<dbReference type="InterPro" id="IPR020568">
    <property type="entry name" value="Ribosomal_Su5_D2-typ_SF"/>
</dbReference>
<protein>
    <recommendedName>
        <fullName evidence="4">Small ribosomal subunit protein uS5</fullName>
    </recommendedName>
    <alternativeName>
        <fullName evidence="5">30S ribosomal protein S5</fullName>
    </alternativeName>
</protein>
<name>A0A2H0UNV3_9BACT</name>
<dbReference type="InterPro" id="IPR005324">
    <property type="entry name" value="Ribosomal_uS5_C"/>
</dbReference>
<dbReference type="FunFam" id="3.30.230.10:FF:000002">
    <property type="entry name" value="30S ribosomal protein S5"/>
    <property type="match status" value="1"/>
</dbReference>
<dbReference type="InterPro" id="IPR013810">
    <property type="entry name" value="Ribosomal_uS5_N"/>
</dbReference>
<comment type="similarity">
    <text evidence="1 7">Belongs to the universal ribosomal protein uS5 family.</text>
</comment>
<evidence type="ECO:0000256" key="8">
    <source>
        <dbReference type="SAM" id="MobiDB-lite"/>
    </source>
</evidence>
<keyword evidence="3 6" id="KW-0687">Ribonucleoprotein</keyword>
<dbReference type="InterPro" id="IPR014721">
    <property type="entry name" value="Ribsml_uS5_D2-typ_fold_subgr"/>
</dbReference>
<sequence>MEDNKDKKFVTKTADGVKTTFQGGGFKDRRRSGGSGGGRKPFVREKQEFKEKVIDLRRVTRVMAGGKRFRFRTTIIIGDEKGRVGVGTGKGVDVVQSIGKAKNDAKKNLMKVAIVKGTIPHEVLAKFSAAKVLIKPARVGNGLVAGGAVRTVLALAGVKDVTAKCLGKTGNKLTNAWATIEALKLLKGKDTKIVEPAAKVAVASSEDEGNNE</sequence>
<dbReference type="GO" id="GO:0006412">
    <property type="term" value="P:translation"/>
    <property type="evidence" value="ECO:0007669"/>
    <property type="project" value="InterPro"/>
</dbReference>
<reference evidence="11" key="1">
    <citation type="submission" date="2017-09" db="EMBL/GenBank/DDBJ databases">
        <title>Depth-based differentiation of microbial function through sediment-hosted aquifers and enrichment of novel symbionts in the deep terrestrial subsurface.</title>
        <authorList>
            <person name="Probst A.J."/>
            <person name="Ladd B."/>
            <person name="Jarett J.K."/>
            <person name="Geller-Mcgrath D.E."/>
            <person name="Sieber C.M.K."/>
            <person name="Emerson J.B."/>
            <person name="Anantharaman K."/>
            <person name="Thomas B.C."/>
            <person name="Malmstrom R."/>
            <person name="Stieglmeier M."/>
            <person name="Klingl A."/>
            <person name="Woyke T."/>
            <person name="Ryan C.M."/>
            <person name="Banfield J.F."/>
        </authorList>
    </citation>
    <scope>NUCLEOTIDE SEQUENCE [LARGE SCALE GENOMIC DNA]</scope>
</reference>
<evidence type="ECO:0000313" key="11">
    <source>
        <dbReference type="Proteomes" id="UP000230903"/>
    </source>
</evidence>
<evidence type="ECO:0000313" key="10">
    <source>
        <dbReference type="EMBL" id="PIR88102.1"/>
    </source>
</evidence>
<dbReference type="EMBL" id="PFBC01000016">
    <property type="protein sequence ID" value="PIR88102.1"/>
    <property type="molecule type" value="Genomic_DNA"/>
</dbReference>
<dbReference type="SUPFAM" id="SSF54211">
    <property type="entry name" value="Ribosomal protein S5 domain 2-like"/>
    <property type="match status" value="1"/>
</dbReference>
<dbReference type="GO" id="GO:0005737">
    <property type="term" value="C:cytoplasm"/>
    <property type="evidence" value="ECO:0007669"/>
    <property type="project" value="UniProtKB-ARBA"/>
</dbReference>
<dbReference type="GO" id="GO:0003723">
    <property type="term" value="F:RNA binding"/>
    <property type="evidence" value="ECO:0007669"/>
    <property type="project" value="InterPro"/>
</dbReference>
<evidence type="ECO:0000256" key="7">
    <source>
        <dbReference type="RuleBase" id="RU003823"/>
    </source>
</evidence>
<evidence type="ECO:0000256" key="6">
    <source>
        <dbReference type="PROSITE-ProRule" id="PRU00268"/>
    </source>
</evidence>
<evidence type="ECO:0000259" key="9">
    <source>
        <dbReference type="PROSITE" id="PS50881"/>
    </source>
</evidence>
<dbReference type="PROSITE" id="PS50881">
    <property type="entry name" value="S5_DSRBD"/>
    <property type="match status" value="1"/>
</dbReference>
<dbReference type="GO" id="GO:0005840">
    <property type="term" value="C:ribosome"/>
    <property type="evidence" value="ECO:0007669"/>
    <property type="project" value="UniProtKB-KW"/>
</dbReference>
<evidence type="ECO:0000256" key="5">
    <source>
        <dbReference type="ARBA" id="ARBA00035519"/>
    </source>
</evidence>
<organism evidence="10 11">
    <name type="scientific">Candidatus Harrisonbacteria bacterium CG10_big_fil_rev_8_21_14_0_10_45_28</name>
    <dbReference type="NCBI Taxonomy" id="1974586"/>
    <lineage>
        <taxon>Bacteria</taxon>
        <taxon>Candidatus Harrisoniibacteriota</taxon>
    </lineage>
</organism>
<evidence type="ECO:0000256" key="2">
    <source>
        <dbReference type="ARBA" id="ARBA00022980"/>
    </source>
</evidence>
<dbReference type="Pfam" id="PF00333">
    <property type="entry name" value="Ribosomal_S5"/>
    <property type="match status" value="1"/>
</dbReference>
<proteinExistence type="inferred from homology"/>
<dbReference type="PANTHER" id="PTHR48277">
    <property type="entry name" value="MITOCHONDRIAL RIBOSOMAL PROTEIN S5"/>
    <property type="match status" value="1"/>
</dbReference>
<dbReference type="Pfam" id="PF03719">
    <property type="entry name" value="Ribosomal_S5_C"/>
    <property type="match status" value="1"/>
</dbReference>
<evidence type="ECO:0000256" key="3">
    <source>
        <dbReference type="ARBA" id="ARBA00023274"/>
    </source>
</evidence>
<dbReference type="AlphaFoldDB" id="A0A2H0UNV3"/>
<keyword evidence="2 6" id="KW-0689">Ribosomal protein</keyword>
<dbReference type="GO" id="GO:0003735">
    <property type="term" value="F:structural constituent of ribosome"/>
    <property type="evidence" value="ECO:0007669"/>
    <property type="project" value="UniProtKB-UniRule"/>
</dbReference>